<dbReference type="RefSeq" id="WP_350938981.1">
    <property type="nucleotide sequence ID" value="NZ_JAYWLC010000022.1"/>
</dbReference>
<evidence type="ECO:0000256" key="2">
    <source>
        <dbReference type="ARBA" id="ARBA00023125"/>
    </source>
</evidence>
<dbReference type="Proteomes" id="UP001438953">
    <property type="component" value="Unassembled WGS sequence"/>
</dbReference>
<evidence type="ECO:0000256" key="5">
    <source>
        <dbReference type="SAM" id="MobiDB-lite"/>
    </source>
</evidence>
<sequence length="223" mass="24508">MQQTDTPHLPAPKPRRGRPRNAPEVSVARQNLIRAGLEHLTERGYSAVGVDEILQAVKVTKGSFYHYFGSKADFGLALIAAYDAYFVTLLERAFACANSSPLERIRVFAELAEEGMARHGFRRGCLVGNLGQEMGALPDMFRGALLAVLERWQARTATLFAEAQSAGELADGHDPQALAEMFWIGWEGAVLRAKLELRPDPLRNFTDTFLHMLGGAPPCLTKG</sequence>
<keyword evidence="1" id="KW-0805">Transcription regulation</keyword>
<organism evidence="7 8">
    <name type="scientific">Thioclava kandeliae</name>
    <dbReference type="NCBI Taxonomy" id="3070818"/>
    <lineage>
        <taxon>Bacteria</taxon>
        <taxon>Pseudomonadati</taxon>
        <taxon>Pseudomonadota</taxon>
        <taxon>Alphaproteobacteria</taxon>
        <taxon>Rhodobacterales</taxon>
        <taxon>Paracoccaceae</taxon>
        <taxon>Thioclava</taxon>
    </lineage>
</organism>
<dbReference type="Pfam" id="PF00440">
    <property type="entry name" value="TetR_N"/>
    <property type="match status" value="1"/>
</dbReference>
<keyword evidence="3" id="KW-0804">Transcription</keyword>
<dbReference type="Pfam" id="PF16925">
    <property type="entry name" value="TetR_C_13"/>
    <property type="match status" value="1"/>
</dbReference>
<evidence type="ECO:0000256" key="3">
    <source>
        <dbReference type="ARBA" id="ARBA00023163"/>
    </source>
</evidence>
<keyword evidence="8" id="KW-1185">Reference proteome</keyword>
<evidence type="ECO:0000256" key="4">
    <source>
        <dbReference type="PROSITE-ProRule" id="PRU00335"/>
    </source>
</evidence>
<evidence type="ECO:0000259" key="6">
    <source>
        <dbReference type="PROSITE" id="PS50977"/>
    </source>
</evidence>
<dbReference type="Gene3D" id="1.10.357.10">
    <property type="entry name" value="Tetracycline Repressor, domain 2"/>
    <property type="match status" value="1"/>
</dbReference>
<name>A0ABV1SL26_9RHOB</name>
<dbReference type="PRINTS" id="PR00455">
    <property type="entry name" value="HTHTETR"/>
</dbReference>
<dbReference type="InterPro" id="IPR009057">
    <property type="entry name" value="Homeodomain-like_sf"/>
</dbReference>
<proteinExistence type="predicted"/>
<dbReference type="PROSITE" id="PS50977">
    <property type="entry name" value="HTH_TETR_2"/>
    <property type="match status" value="1"/>
</dbReference>
<reference evidence="7 8" key="1">
    <citation type="submission" date="2024-01" db="EMBL/GenBank/DDBJ databases">
        <authorList>
            <person name="Deng Y."/>
            <person name="Su J."/>
        </authorList>
    </citation>
    <scope>NUCLEOTIDE SEQUENCE [LARGE SCALE GENOMIC DNA]</scope>
    <source>
        <strain evidence="7 8">CPCC 100088</strain>
    </source>
</reference>
<evidence type="ECO:0000256" key="1">
    <source>
        <dbReference type="ARBA" id="ARBA00023015"/>
    </source>
</evidence>
<reference evidence="7 8" key="2">
    <citation type="submission" date="2024-06" db="EMBL/GenBank/DDBJ databases">
        <title>Thioclava kandeliae sp. nov. from a rhizosphere soil sample of Kandelia candel in a mangrove.</title>
        <authorList>
            <person name="Mu T."/>
        </authorList>
    </citation>
    <scope>NUCLEOTIDE SEQUENCE [LARGE SCALE GENOMIC DNA]</scope>
    <source>
        <strain evidence="7 8">CPCC 100088</strain>
    </source>
</reference>
<gene>
    <name evidence="7" type="ORF">VSX56_17705</name>
</gene>
<dbReference type="SUPFAM" id="SSF48498">
    <property type="entry name" value="Tetracyclin repressor-like, C-terminal domain"/>
    <property type="match status" value="1"/>
</dbReference>
<feature type="region of interest" description="Disordered" evidence="5">
    <location>
        <begin position="1"/>
        <end position="24"/>
    </location>
</feature>
<protein>
    <submittedName>
        <fullName evidence="7">TetR/AcrR family transcriptional regulator</fullName>
    </submittedName>
</protein>
<comment type="caution">
    <text evidence="7">The sequence shown here is derived from an EMBL/GenBank/DDBJ whole genome shotgun (WGS) entry which is preliminary data.</text>
</comment>
<keyword evidence="2 4" id="KW-0238">DNA-binding</keyword>
<feature type="DNA-binding region" description="H-T-H motif" evidence="4">
    <location>
        <begin position="49"/>
        <end position="68"/>
    </location>
</feature>
<accession>A0ABV1SL26</accession>
<dbReference type="PANTHER" id="PTHR47506">
    <property type="entry name" value="TRANSCRIPTIONAL REGULATORY PROTEIN"/>
    <property type="match status" value="1"/>
</dbReference>
<dbReference type="InterPro" id="IPR001647">
    <property type="entry name" value="HTH_TetR"/>
</dbReference>
<dbReference type="InterPro" id="IPR011075">
    <property type="entry name" value="TetR_C"/>
</dbReference>
<evidence type="ECO:0000313" key="8">
    <source>
        <dbReference type="Proteomes" id="UP001438953"/>
    </source>
</evidence>
<evidence type="ECO:0000313" key="7">
    <source>
        <dbReference type="EMBL" id="MER5173604.1"/>
    </source>
</evidence>
<dbReference type="PANTHER" id="PTHR47506:SF6">
    <property type="entry name" value="HTH-TYPE TRANSCRIPTIONAL REPRESSOR NEMR"/>
    <property type="match status" value="1"/>
</dbReference>
<feature type="domain" description="HTH tetR-type" evidence="6">
    <location>
        <begin position="26"/>
        <end position="86"/>
    </location>
</feature>
<dbReference type="EMBL" id="JAYWLC010000022">
    <property type="protein sequence ID" value="MER5173604.1"/>
    <property type="molecule type" value="Genomic_DNA"/>
</dbReference>
<dbReference type="SUPFAM" id="SSF46689">
    <property type="entry name" value="Homeodomain-like"/>
    <property type="match status" value="1"/>
</dbReference>
<dbReference type="InterPro" id="IPR036271">
    <property type="entry name" value="Tet_transcr_reg_TetR-rel_C_sf"/>
</dbReference>